<dbReference type="PATRIC" id="fig|1028801.3.peg.2280"/>
<sequence length="435" mass="46835">MLRRTTLKLMATLTAASMLPLGLPVGALAEMPATVDKPVTISFYNYNLASASAGADATRELIAGFEKKFPNVKVETVAVPSNEIINRVQADIVAGKQPDVAQLTFRDLIFIASDLGGNALEDMVSPAELKEHLSGMIPKGLELGKVDGKTYGLAYTFSTPVLYYNGDLFKQAGLDPNNPPKTWADVNIAGKAIKEKTGKNGFFPGAYGPSDGTFVYQAIVMSNGGKVRDGNKLTFADKNAAEAVKMLRDMVDSGAHAKIDPASGSDTFAAGNLGMFVYTTATLGAYKKAAQGKFDLRIAPMPSFGEKPTAPTNSGSALFVFSKDPAKQRAAYELLKYLTSKEAYTIITSKIGYLPLRLDIVDDPNYLGPWVKENPMFRANLEQLNRLTANVAFPGPNYRQVEKMMMDSVREAVFGKGDPIATLKAAQDQGQDLMP</sequence>
<comment type="subcellular location">
    <subcellularLocation>
        <location evidence="1">Periplasm</location>
    </subcellularLocation>
</comment>
<evidence type="ECO:0000256" key="1">
    <source>
        <dbReference type="ARBA" id="ARBA00004418"/>
    </source>
</evidence>
<evidence type="ECO:0000256" key="3">
    <source>
        <dbReference type="ARBA" id="ARBA00022764"/>
    </source>
</evidence>
<accession>A0A068TB67</accession>
<proteinExistence type="inferred from homology"/>
<dbReference type="RefSeq" id="WP_038543786.1">
    <property type="nucleotide sequence ID" value="NZ_HG938355.1"/>
</dbReference>
<dbReference type="SUPFAM" id="SSF53850">
    <property type="entry name" value="Periplasmic binding protein-like II"/>
    <property type="match status" value="1"/>
</dbReference>
<evidence type="ECO:0000313" key="6">
    <source>
        <dbReference type="Proteomes" id="UP000028186"/>
    </source>
</evidence>
<dbReference type="Gene3D" id="3.40.190.10">
    <property type="entry name" value="Periplasmic binding protein-like II"/>
    <property type="match status" value="1"/>
</dbReference>
<dbReference type="KEGG" id="ngl:RG1141_CH22410"/>
<protein>
    <submittedName>
        <fullName evidence="5">Extracellular solute-binding protein family 1</fullName>
    </submittedName>
</protein>
<evidence type="ECO:0000256" key="2">
    <source>
        <dbReference type="ARBA" id="ARBA00008520"/>
    </source>
</evidence>
<dbReference type="EMBL" id="HG938355">
    <property type="protein sequence ID" value="CDN54580.1"/>
    <property type="molecule type" value="Genomic_DNA"/>
</dbReference>
<keyword evidence="4" id="KW-0732">Signal</keyword>
<dbReference type="Proteomes" id="UP000028186">
    <property type="component" value="Chromosome I"/>
</dbReference>
<feature type="chain" id="PRO_5001656807" evidence="4">
    <location>
        <begin position="30"/>
        <end position="435"/>
    </location>
</feature>
<dbReference type="InterPro" id="IPR006059">
    <property type="entry name" value="SBP"/>
</dbReference>
<dbReference type="PANTHER" id="PTHR43649:SF12">
    <property type="entry name" value="DIACETYLCHITOBIOSE BINDING PROTEIN DASA"/>
    <property type="match status" value="1"/>
</dbReference>
<evidence type="ECO:0000256" key="4">
    <source>
        <dbReference type="SAM" id="SignalP"/>
    </source>
</evidence>
<dbReference type="Pfam" id="PF13416">
    <property type="entry name" value="SBP_bac_8"/>
    <property type="match status" value="1"/>
</dbReference>
<organism evidence="5 6">
    <name type="scientific">Neorhizobium galegae bv. officinalis bv. officinalis str. HAMBI 1141</name>
    <dbReference type="NCBI Taxonomy" id="1028801"/>
    <lineage>
        <taxon>Bacteria</taxon>
        <taxon>Pseudomonadati</taxon>
        <taxon>Pseudomonadota</taxon>
        <taxon>Alphaproteobacteria</taxon>
        <taxon>Hyphomicrobiales</taxon>
        <taxon>Rhizobiaceae</taxon>
        <taxon>Rhizobium/Agrobacterium group</taxon>
        <taxon>Neorhizobium</taxon>
    </lineage>
</organism>
<dbReference type="InterPro" id="IPR050490">
    <property type="entry name" value="Bact_solute-bd_prot1"/>
</dbReference>
<dbReference type="PANTHER" id="PTHR43649">
    <property type="entry name" value="ARABINOSE-BINDING PROTEIN-RELATED"/>
    <property type="match status" value="1"/>
</dbReference>
<gene>
    <name evidence="5" type="ORF">RG1141_CH22410</name>
</gene>
<evidence type="ECO:0000313" key="5">
    <source>
        <dbReference type="EMBL" id="CDN54580.1"/>
    </source>
</evidence>
<dbReference type="AlphaFoldDB" id="A0A068TB67"/>
<comment type="similarity">
    <text evidence="2">Belongs to the bacterial solute-binding protein 1 family.</text>
</comment>
<reference evidence="6" key="1">
    <citation type="journal article" date="2014" name="BMC Genomics">
        <title>Genome sequencing of two Neorhizobium galegae strains reveals a noeT gene responsible for the unusual acetylation of the nodulation factors.</title>
        <authorList>
            <person name="Osterman J."/>
            <person name="Marsh J."/>
            <person name="Laine P.K."/>
            <person name="Zeng Z."/>
            <person name="Alatalo E."/>
            <person name="Sullivan J.T."/>
            <person name="Young J.P."/>
            <person name="Thomas-Oates J."/>
            <person name="Paulin L."/>
            <person name="Lindstrom K."/>
        </authorList>
    </citation>
    <scope>NUCLEOTIDE SEQUENCE [LARGE SCALE GENOMIC DNA]</scope>
    <source>
        <strain evidence="6">HAMBI 1141</strain>
    </source>
</reference>
<dbReference type="eggNOG" id="COG1653">
    <property type="taxonomic scope" value="Bacteria"/>
</dbReference>
<keyword evidence="3" id="KW-0574">Periplasm</keyword>
<feature type="signal peptide" evidence="4">
    <location>
        <begin position="1"/>
        <end position="29"/>
    </location>
</feature>
<dbReference type="GO" id="GO:0042597">
    <property type="term" value="C:periplasmic space"/>
    <property type="evidence" value="ECO:0007669"/>
    <property type="project" value="UniProtKB-SubCell"/>
</dbReference>
<dbReference type="CDD" id="cd14748">
    <property type="entry name" value="PBP2_UgpB"/>
    <property type="match status" value="1"/>
</dbReference>
<name>A0A068TB67_NEOGA</name>
<dbReference type="HOGENOM" id="CLU_031285_3_1_5"/>